<name>A0A819EN54_9BILA</name>
<dbReference type="AlphaFoldDB" id="A0A819EN54"/>
<comment type="caution">
    <text evidence="1">The sequence shown here is derived from an EMBL/GenBank/DDBJ whole genome shotgun (WGS) entry which is preliminary data.</text>
</comment>
<protein>
    <submittedName>
        <fullName evidence="1">Uncharacterized protein</fullName>
    </submittedName>
</protein>
<gene>
    <name evidence="1" type="ORF">KXQ929_LOCUS20194</name>
</gene>
<reference evidence="1" key="1">
    <citation type="submission" date="2021-02" db="EMBL/GenBank/DDBJ databases">
        <authorList>
            <person name="Nowell W R."/>
        </authorList>
    </citation>
    <scope>NUCLEOTIDE SEQUENCE</scope>
</reference>
<dbReference type="EMBL" id="CAJOBB010001406">
    <property type="protein sequence ID" value="CAF3852705.1"/>
    <property type="molecule type" value="Genomic_DNA"/>
</dbReference>
<dbReference type="Proteomes" id="UP000663868">
    <property type="component" value="Unassembled WGS sequence"/>
</dbReference>
<proteinExistence type="predicted"/>
<organism evidence="1 2">
    <name type="scientific">Adineta steineri</name>
    <dbReference type="NCBI Taxonomy" id="433720"/>
    <lineage>
        <taxon>Eukaryota</taxon>
        <taxon>Metazoa</taxon>
        <taxon>Spiralia</taxon>
        <taxon>Gnathifera</taxon>
        <taxon>Rotifera</taxon>
        <taxon>Eurotatoria</taxon>
        <taxon>Bdelloidea</taxon>
        <taxon>Adinetida</taxon>
        <taxon>Adinetidae</taxon>
        <taxon>Adineta</taxon>
    </lineage>
</organism>
<evidence type="ECO:0000313" key="2">
    <source>
        <dbReference type="Proteomes" id="UP000663868"/>
    </source>
</evidence>
<accession>A0A819EN54</accession>
<evidence type="ECO:0000313" key="1">
    <source>
        <dbReference type="EMBL" id="CAF3852705.1"/>
    </source>
</evidence>
<sequence length="271" mass="30535">MSNNIGTAAVEKPFLASANHSSIDAAIVDTNIGNISNQQGATSYGNTRKTTSDQVISLLDQKLILLKEFESSCDIRYKSDYLPATGKNAGIPQSPRYIHTIDGEQNITIKFAAGYQIPENIDNCSLEIALITGSRINQHYWHVNKFQISNEKNEISYANPFYIRLTTKNIEDGEIVFKLVVVKTPKRDLKDIKSLQLFDSDIDLDKMPNCKTTDELQHMYELSQAKIAFSLGYTDENDRFIRYTKTTVTSNDIVEKEKSKGSGMDFFMTKC</sequence>